<name>A0ABU6U9I9_9FABA</name>
<protein>
    <submittedName>
        <fullName evidence="1">Uncharacterized protein</fullName>
    </submittedName>
</protein>
<gene>
    <name evidence="1" type="ORF">PIB30_014159</name>
</gene>
<keyword evidence="2" id="KW-1185">Reference proteome</keyword>
<comment type="caution">
    <text evidence="1">The sequence shown here is derived from an EMBL/GenBank/DDBJ whole genome shotgun (WGS) entry which is preliminary data.</text>
</comment>
<reference evidence="1 2" key="1">
    <citation type="journal article" date="2023" name="Plants (Basel)">
        <title>Bridging the Gap: Combining Genomics and Transcriptomics Approaches to Understand Stylosanthes scabra, an Orphan Legume from the Brazilian Caatinga.</title>
        <authorList>
            <person name="Ferreira-Neto J.R.C."/>
            <person name="da Silva M.D."/>
            <person name="Binneck E."/>
            <person name="de Melo N.F."/>
            <person name="da Silva R.H."/>
            <person name="de Melo A.L.T.M."/>
            <person name="Pandolfi V."/>
            <person name="Bustamante F.O."/>
            <person name="Brasileiro-Vidal A.C."/>
            <person name="Benko-Iseppon A.M."/>
        </authorList>
    </citation>
    <scope>NUCLEOTIDE SEQUENCE [LARGE SCALE GENOMIC DNA]</scope>
    <source>
        <tissue evidence="1">Leaves</tissue>
    </source>
</reference>
<accession>A0ABU6U9I9</accession>
<sequence>MKEAESEKLLTSEVSIEEVERLAEQVVGEKRVLEAKAMMEADAMQKFLDALHHKLWRSTLA</sequence>
<evidence type="ECO:0000313" key="1">
    <source>
        <dbReference type="EMBL" id="MED6156408.1"/>
    </source>
</evidence>
<dbReference type="EMBL" id="JASCZI010120866">
    <property type="protein sequence ID" value="MED6156408.1"/>
    <property type="molecule type" value="Genomic_DNA"/>
</dbReference>
<dbReference type="Proteomes" id="UP001341840">
    <property type="component" value="Unassembled WGS sequence"/>
</dbReference>
<organism evidence="1 2">
    <name type="scientific">Stylosanthes scabra</name>
    <dbReference type="NCBI Taxonomy" id="79078"/>
    <lineage>
        <taxon>Eukaryota</taxon>
        <taxon>Viridiplantae</taxon>
        <taxon>Streptophyta</taxon>
        <taxon>Embryophyta</taxon>
        <taxon>Tracheophyta</taxon>
        <taxon>Spermatophyta</taxon>
        <taxon>Magnoliopsida</taxon>
        <taxon>eudicotyledons</taxon>
        <taxon>Gunneridae</taxon>
        <taxon>Pentapetalae</taxon>
        <taxon>rosids</taxon>
        <taxon>fabids</taxon>
        <taxon>Fabales</taxon>
        <taxon>Fabaceae</taxon>
        <taxon>Papilionoideae</taxon>
        <taxon>50 kb inversion clade</taxon>
        <taxon>dalbergioids sensu lato</taxon>
        <taxon>Dalbergieae</taxon>
        <taxon>Pterocarpus clade</taxon>
        <taxon>Stylosanthes</taxon>
    </lineage>
</organism>
<proteinExistence type="predicted"/>
<evidence type="ECO:0000313" key="2">
    <source>
        <dbReference type="Proteomes" id="UP001341840"/>
    </source>
</evidence>